<dbReference type="OrthoDB" id="6620016at2759"/>
<dbReference type="STRING" id="2015173.A0A026WZJ7"/>
<dbReference type="Gene3D" id="1.10.287.1490">
    <property type="match status" value="1"/>
</dbReference>
<feature type="coiled-coil region" evidence="1">
    <location>
        <begin position="156"/>
        <end position="190"/>
    </location>
</feature>
<gene>
    <name evidence="3" type="ORF">X777_14590</name>
</gene>
<feature type="region of interest" description="Disordered" evidence="2">
    <location>
        <begin position="1"/>
        <end position="23"/>
    </location>
</feature>
<accession>A0A026WZJ7</accession>
<evidence type="ECO:0000256" key="2">
    <source>
        <dbReference type="SAM" id="MobiDB-lite"/>
    </source>
</evidence>
<proteinExistence type="predicted"/>
<name>A0A026WZJ7_OOCBI</name>
<protein>
    <submittedName>
        <fullName evidence="3">Uncharacterized protein</fullName>
    </submittedName>
</protein>
<feature type="region of interest" description="Disordered" evidence="2">
    <location>
        <begin position="129"/>
        <end position="154"/>
    </location>
</feature>
<evidence type="ECO:0000313" key="4">
    <source>
        <dbReference type="Proteomes" id="UP000053097"/>
    </source>
</evidence>
<dbReference type="Proteomes" id="UP000053097">
    <property type="component" value="Unassembled WGS sequence"/>
</dbReference>
<dbReference type="EMBL" id="KK107077">
    <property type="protein sequence ID" value="EZA60564.1"/>
    <property type="molecule type" value="Genomic_DNA"/>
</dbReference>
<keyword evidence="4" id="KW-1185">Reference proteome</keyword>
<sequence length="343" mass="37578">MSEVERLDPTAGGDAPVVETPKTGDVDDAILQSTECAPESINVTSGNVTAPVEKAGAPTEIKHLIETNSGNMLEEVANPNMGVAQSKDADATDAEIANLVAEDTSAVGVNAQMPAAEVDSSIAITLQDEEASEKSVDEEKADESTQNTKSNSATCVSRLEAELRKRTKERDDYRKKLGDMETKLAALQASYDTITNHGSDENTLQQSVEQLHGQLAQTAMMYEERNRVITNQENQINALNNQVASLKEVVSITRDLLQIRNMEVKQLQAEVDNMEKKISEERDRHNAMLNKMDTAMRLNADLKKEYETQLSLFQSLREKYGEKITLLTGGKEALDTEAASTSE</sequence>
<organism evidence="3 4">
    <name type="scientific">Ooceraea biroi</name>
    <name type="common">Clonal raider ant</name>
    <name type="synonym">Cerapachys biroi</name>
    <dbReference type="NCBI Taxonomy" id="2015173"/>
    <lineage>
        <taxon>Eukaryota</taxon>
        <taxon>Metazoa</taxon>
        <taxon>Ecdysozoa</taxon>
        <taxon>Arthropoda</taxon>
        <taxon>Hexapoda</taxon>
        <taxon>Insecta</taxon>
        <taxon>Pterygota</taxon>
        <taxon>Neoptera</taxon>
        <taxon>Endopterygota</taxon>
        <taxon>Hymenoptera</taxon>
        <taxon>Apocrita</taxon>
        <taxon>Aculeata</taxon>
        <taxon>Formicoidea</taxon>
        <taxon>Formicidae</taxon>
        <taxon>Dorylinae</taxon>
        <taxon>Ooceraea</taxon>
    </lineage>
</organism>
<feature type="coiled-coil region" evidence="1">
    <location>
        <begin position="222"/>
        <end position="319"/>
    </location>
</feature>
<evidence type="ECO:0000313" key="3">
    <source>
        <dbReference type="EMBL" id="EZA60564.1"/>
    </source>
</evidence>
<dbReference type="AlphaFoldDB" id="A0A026WZJ7"/>
<evidence type="ECO:0000256" key="1">
    <source>
        <dbReference type="SAM" id="Coils"/>
    </source>
</evidence>
<reference evidence="3 4" key="1">
    <citation type="journal article" date="2014" name="Curr. Biol.">
        <title>The genome of the clonal raider ant Cerapachys biroi.</title>
        <authorList>
            <person name="Oxley P.R."/>
            <person name="Ji L."/>
            <person name="Fetter-Pruneda I."/>
            <person name="McKenzie S.K."/>
            <person name="Li C."/>
            <person name="Hu H."/>
            <person name="Zhang G."/>
            <person name="Kronauer D.J."/>
        </authorList>
    </citation>
    <scope>NUCLEOTIDE SEQUENCE [LARGE SCALE GENOMIC DNA]</scope>
</reference>
<feature type="compositionally biased region" description="Polar residues" evidence="2">
    <location>
        <begin position="144"/>
        <end position="154"/>
    </location>
</feature>
<keyword evidence="1" id="KW-0175">Coiled coil</keyword>